<dbReference type="CDD" id="cd06225">
    <property type="entry name" value="HAMP"/>
    <property type="match status" value="1"/>
</dbReference>
<evidence type="ECO:0000313" key="18">
    <source>
        <dbReference type="EMBL" id="ANJ66138.1"/>
    </source>
</evidence>
<accession>A0A191ZE42</accession>
<evidence type="ECO:0000256" key="3">
    <source>
        <dbReference type="ARBA" id="ARBA00022481"/>
    </source>
</evidence>
<dbReference type="STRING" id="1860122.A9404_00990"/>
<keyword evidence="3" id="KW-0488">Methylation</keyword>
<keyword evidence="6 13" id="KW-0812">Transmembrane</keyword>
<feature type="domain" description="PAS" evidence="15">
    <location>
        <begin position="21"/>
        <end position="76"/>
    </location>
</feature>
<dbReference type="Gene3D" id="3.30.450.20">
    <property type="entry name" value="PAS domain"/>
    <property type="match status" value="1"/>
</dbReference>
<evidence type="ECO:0000256" key="5">
    <source>
        <dbReference type="ARBA" id="ARBA00022519"/>
    </source>
</evidence>
<name>A0A191ZE42_9GAMM</name>
<dbReference type="PROSITE" id="PS50111">
    <property type="entry name" value="CHEMOTAXIS_TRANSDUC_2"/>
    <property type="match status" value="1"/>
</dbReference>
<feature type="coiled-coil region" evidence="12">
    <location>
        <begin position="364"/>
        <end position="419"/>
    </location>
</feature>
<dbReference type="PROSITE" id="PS50112">
    <property type="entry name" value="PAS"/>
    <property type="match status" value="1"/>
</dbReference>
<evidence type="ECO:0000256" key="4">
    <source>
        <dbReference type="ARBA" id="ARBA00022500"/>
    </source>
</evidence>
<dbReference type="FunFam" id="3.30.450.20:FF:000046">
    <property type="entry name" value="Aerotaxis sensor receptor"/>
    <property type="match status" value="1"/>
</dbReference>
<evidence type="ECO:0000256" key="2">
    <source>
        <dbReference type="ARBA" id="ARBA00022475"/>
    </source>
</evidence>
<keyword evidence="19" id="KW-1185">Reference proteome</keyword>
<dbReference type="GO" id="GO:0052131">
    <property type="term" value="P:positive aerotaxis"/>
    <property type="evidence" value="ECO:0007669"/>
    <property type="project" value="UniProtKB-ARBA"/>
</dbReference>
<dbReference type="KEGG" id="haz:A9404_00990"/>
<keyword evidence="8 13" id="KW-0472">Membrane</keyword>
<dbReference type="FunFam" id="1.10.287.950:FF:000001">
    <property type="entry name" value="Methyl-accepting chemotaxis sensory transducer"/>
    <property type="match status" value="1"/>
</dbReference>
<evidence type="ECO:0000256" key="8">
    <source>
        <dbReference type="ARBA" id="ARBA00023136"/>
    </source>
</evidence>
<dbReference type="NCBIfam" id="TIGR00229">
    <property type="entry name" value="sensory_box"/>
    <property type="match status" value="1"/>
</dbReference>
<evidence type="ECO:0000259" key="17">
    <source>
        <dbReference type="PROSITE" id="PS50885"/>
    </source>
</evidence>
<evidence type="ECO:0000256" key="7">
    <source>
        <dbReference type="ARBA" id="ARBA00022989"/>
    </source>
</evidence>
<dbReference type="OrthoDB" id="9781845at2"/>
<dbReference type="EMBL" id="CP016027">
    <property type="protein sequence ID" value="ANJ66138.1"/>
    <property type="molecule type" value="Genomic_DNA"/>
</dbReference>
<evidence type="ECO:0000256" key="12">
    <source>
        <dbReference type="SAM" id="Coils"/>
    </source>
</evidence>
<dbReference type="InterPro" id="IPR013655">
    <property type="entry name" value="PAS_fold_3"/>
</dbReference>
<comment type="subcellular location">
    <subcellularLocation>
        <location evidence="1">Cell inner membrane</location>
        <topology evidence="1">Multi-pass membrane protein</topology>
    </subcellularLocation>
</comment>
<feature type="domain" description="T-SNARE coiled-coil homology" evidence="16">
    <location>
        <begin position="508"/>
        <end position="570"/>
    </location>
</feature>
<keyword evidence="4" id="KW-0145">Chemotaxis</keyword>
<dbReference type="InterPro" id="IPR003660">
    <property type="entry name" value="HAMP_dom"/>
</dbReference>
<keyword evidence="12" id="KW-0175">Coiled coil</keyword>
<dbReference type="PROSITE" id="PS50885">
    <property type="entry name" value="HAMP"/>
    <property type="match status" value="1"/>
</dbReference>
<evidence type="ECO:0000313" key="19">
    <source>
        <dbReference type="Proteomes" id="UP000078596"/>
    </source>
</evidence>
<organism evidence="18 19">
    <name type="scientific">Halothiobacillus diazotrophicus</name>
    <dbReference type="NCBI Taxonomy" id="1860122"/>
    <lineage>
        <taxon>Bacteria</taxon>
        <taxon>Pseudomonadati</taxon>
        <taxon>Pseudomonadota</taxon>
        <taxon>Gammaproteobacteria</taxon>
        <taxon>Chromatiales</taxon>
        <taxon>Halothiobacillaceae</taxon>
        <taxon>Halothiobacillus</taxon>
    </lineage>
</organism>
<keyword evidence="5" id="KW-0997">Cell inner membrane</keyword>
<feature type="domain" description="Methyl-accepting transducer" evidence="14">
    <location>
        <begin position="321"/>
        <end position="557"/>
    </location>
</feature>
<dbReference type="InterPro" id="IPR000014">
    <property type="entry name" value="PAS"/>
</dbReference>
<dbReference type="AlphaFoldDB" id="A0A191ZE42"/>
<dbReference type="SUPFAM" id="SSF58104">
    <property type="entry name" value="Methyl-accepting chemotaxis protein (MCP) signaling domain"/>
    <property type="match status" value="1"/>
</dbReference>
<dbReference type="PROSITE" id="PS50192">
    <property type="entry name" value="T_SNARE"/>
    <property type="match status" value="1"/>
</dbReference>
<proteinExistence type="inferred from homology"/>
<dbReference type="Pfam" id="PF00015">
    <property type="entry name" value="MCPsignal"/>
    <property type="match status" value="1"/>
</dbReference>
<evidence type="ECO:0000256" key="13">
    <source>
        <dbReference type="SAM" id="Phobius"/>
    </source>
</evidence>
<gene>
    <name evidence="18" type="ORF">A9404_00990</name>
</gene>
<dbReference type="SMART" id="SM00283">
    <property type="entry name" value="MA"/>
    <property type="match status" value="1"/>
</dbReference>
<dbReference type="Pfam" id="PF00672">
    <property type="entry name" value="HAMP"/>
    <property type="match status" value="1"/>
</dbReference>
<protein>
    <recommendedName>
        <fullName evidence="20">Chemotaxis protein</fullName>
    </recommendedName>
</protein>
<dbReference type="RefSeq" id="WP_066097845.1">
    <property type="nucleotide sequence ID" value="NZ_CP016027.1"/>
</dbReference>
<sequence>MKNNQPVTQRNVDYDQDLLLISTTDLKGVITYVNHDFIQVSGFTENELIGVSHNVVRHPDMPPAAFKDLWDIIKGGGTWRQLVKNRCKNGDHYWVDAFVTPVYEQDQLVGYQSVRTKPTAEQIKAAERLYAHMNQTPGAGVPRHRSFYNVPLKWLLLLGFSILFLLQLLLLGINLHESDTIKSVVRHETTQIAQIQSDWRQAVQDSGQPIPSSLQAFASKLASAEDPAWSQSVVSGGKRAFFLTLSTMFVLALTTVLLYLLVMFQLIRPLCHVGRQIKDMASGQLRQTIDVLGNNEIGQLSESAKLLQARLGTVFGQFNESAQLLSTTSGHLSVNGNKALDGMRQQSAETEQVAAAMNEMTATVQEVARSAAEAADAVQNADRETQNGYDKVEQTHNAITLLAEKNEKTAKVIEQLRQDGDEINSITNLISSIADQTNLLALNAAIEAARAGEHGRGFAVVADEVRSLAAKTQQSTLQITDMILHLREGITEAVKAMDSGRDQMNAVKLHADETEQSLKQINASIQLIDGMSMQIATATEQQSAVAEEMNRNITSISRQTEMTTENGQEIAHQGDTLAAMAENLQRLLAQFRIDRR</sequence>
<feature type="transmembrane region" description="Helical" evidence="13">
    <location>
        <begin position="240"/>
        <end position="262"/>
    </location>
</feature>
<comment type="similarity">
    <text evidence="10">Belongs to the methyl-accepting chemotaxis (MCP) protein family.</text>
</comment>
<evidence type="ECO:0000256" key="6">
    <source>
        <dbReference type="ARBA" id="ARBA00022692"/>
    </source>
</evidence>
<dbReference type="Proteomes" id="UP000078596">
    <property type="component" value="Chromosome"/>
</dbReference>
<dbReference type="InterPro" id="IPR004089">
    <property type="entry name" value="MCPsignal_dom"/>
</dbReference>
<evidence type="ECO:0000259" key="14">
    <source>
        <dbReference type="PROSITE" id="PS50111"/>
    </source>
</evidence>
<evidence type="ECO:0000256" key="11">
    <source>
        <dbReference type="PROSITE-ProRule" id="PRU00284"/>
    </source>
</evidence>
<feature type="domain" description="HAMP" evidence="17">
    <location>
        <begin position="264"/>
        <end position="316"/>
    </location>
</feature>
<dbReference type="Pfam" id="PF08447">
    <property type="entry name" value="PAS_3"/>
    <property type="match status" value="1"/>
</dbReference>
<feature type="transmembrane region" description="Helical" evidence="13">
    <location>
        <begin position="154"/>
        <end position="173"/>
    </location>
</feature>
<evidence type="ECO:0000256" key="10">
    <source>
        <dbReference type="ARBA" id="ARBA00029447"/>
    </source>
</evidence>
<dbReference type="GO" id="GO:0005886">
    <property type="term" value="C:plasma membrane"/>
    <property type="evidence" value="ECO:0007669"/>
    <property type="project" value="UniProtKB-SubCell"/>
</dbReference>
<dbReference type="CDD" id="cd11386">
    <property type="entry name" value="MCP_signal"/>
    <property type="match status" value="1"/>
</dbReference>
<dbReference type="PANTHER" id="PTHR32089:SF112">
    <property type="entry name" value="LYSOZYME-LIKE PROTEIN-RELATED"/>
    <property type="match status" value="1"/>
</dbReference>
<keyword evidence="7 13" id="KW-1133">Transmembrane helix</keyword>
<dbReference type="SUPFAM" id="SSF55785">
    <property type="entry name" value="PYP-like sensor domain (PAS domain)"/>
    <property type="match status" value="1"/>
</dbReference>
<dbReference type="Gene3D" id="1.10.287.950">
    <property type="entry name" value="Methyl-accepting chemotaxis protein"/>
    <property type="match status" value="1"/>
</dbReference>
<evidence type="ECO:0000259" key="16">
    <source>
        <dbReference type="PROSITE" id="PS50192"/>
    </source>
</evidence>
<keyword evidence="9 11" id="KW-0807">Transducer</keyword>
<reference evidence="18 19" key="1">
    <citation type="submission" date="2016-06" db="EMBL/GenBank/DDBJ databases">
        <title>Insight into the functional genes involving in sulfur oxidation in Pearl River water.</title>
        <authorList>
            <person name="Luo J."/>
            <person name="Tan X."/>
            <person name="Lin W."/>
        </authorList>
    </citation>
    <scope>NUCLEOTIDE SEQUENCE [LARGE SCALE GENOMIC DNA]</scope>
    <source>
        <strain evidence="18 19">LS2</strain>
    </source>
</reference>
<evidence type="ECO:0000259" key="15">
    <source>
        <dbReference type="PROSITE" id="PS50112"/>
    </source>
</evidence>
<dbReference type="GO" id="GO:0007165">
    <property type="term" value="P:signal transduction"/>
    <property type="evidence" value="ECO:0007669"/>
    <property type="project" value="UniProtKB-KW"/>
</dbReference>
<dbReference type="InterPro" id="IPR000727">
    <property type="entry name" value="T_SNARE_dom"/>
</dbReference>
<dbReference type="CDD" id="cd00130">
    <property type="entry name" value="PAS"/>
    <property type="match status" value="1"/>
</dbReference>
<keyword evidence="2" id="KW-1003">Cell membrane</keyword>
<dbReference type="InterPro" id="IPR035965">
    <property type="entry name" value="PAS-like_dom_sf"/>
</dbReference>
<evidence type="ECO:0000256" key="9">
    <source>
        <dbReference type="ARBA" id="ARBA00023224"/>
    </source>
</evidence>
<evidence type="ECO:0000256" key="1">
    <source>
        <dbReference type="ARBA" id="ARBA00004429"/>
    </source>
</evidence>
<evidence type="ECO:0008006" key="20">
    <source>
        <dbReference type="Google" id="ProtNLM"/>
    </source>
</evidence>
<dbReference type="PANTHER" id="PTHR32089">
    <property type="entry name" value="METHYL-ACCEPTING CHEMOTAXIS PROTEIN MCPB"/>
    <property type="match status" value="1"/>
</dbReference>